<dbReference type="SUPFAM" id="SSF55718">
    <property type="entry name" value="SCP-like"/>
    <property type="match status" value="1"/>
</dbReference>
<evidence type="ECO:0000313" key="2">
    <source>
        <dbReference type="EMBL" id="PCI98071.1"/>
    </source>
</evidence>
<feature type="domain" description="SCP2" evidence="1">
    <location>
        <begin position="46"/>
        <end position="131"/>
    </location>
</feature>
<name>A0A2A4YTL4_9PROT</name>
<evidence type="ECO:0000259" key="1">
    <source>
        <dbReference type="Pfam" id="PF02036"/>
    </source>
</evidence>
<protein>
    <submittedName>
        <fullName evidence="2">Sterol-binding protein</fullName>
    </submittedName>
</protein>
<organism evidence="2">
    <name type="scientific">OCS116 cluster bacterium</name>
    <dbReference type="NCBI Taxonomy" id="2030921"/>
    <lineage>
        <taxon>Bacteria</taxon>
        <taxon>Pseudomonadati</taxon>
        <taxon>Pseudomonadota</taxon>
        <taxon>Alphaproteobacteria</taxon>
        <taxon>OCS116 cluster</taxon>
    </lineage>
</organism>
<dbReference type="AlphaFoldDB" id="A0A2A4YTL4"/>
<reference key="1">
    <citation type="submission" date="2017-08" db="EMBL/GenBank/DDBJ databases">
        <title>A dynamic microbial community with high functional redundancy inhabits the cold, oxic subseafloor aquifer.</title>
        <authorList>
            <person name="Tully B.J."/>
            <person name="Wheat C.G."/>
            <person name="Glazer B.T."/>
            <person name="Huber J.A."/>
        </authorList>
    </citation>
    <scope>NUCLEOTIDE SEQUENCE [LARGE SCALE GENOMIC DNA]</scope>
</reference>
<dbReference type="InterPro" id="IPR003033">
    <property type="entry name" value="SCP2_sterol-bd_dom"/>
</dbReference>
<sequence length="162" mass="18004">MSNQRFERLPAILLKSVPLFVLRPIAQHITVKIAKKHPHLFARLGKHTQTKYLIKPTNIPLVALLVPDQDKPTMQIFKNTQIPEYDAVIEGKFLFLLSMLDGVHDGDALFFNRALTIGGDTEAVVCLRNALDDVEGSVASDIADVFGVAGRSVLSFLRQKEV</sequence>
<proteinExistence type="predicted"/>
<gene>
    <name evidence="2" type="ORF">COB13_14385</name>
</gene>
<reference evidence="2" key="2">
    <citation type="journal article" date="2018" name="ISME J.">
        <title>A dynamic microbial community with high functional redundancy inhabits the cold, oxic subseafloor aquifer.</title>
        <authorList>
            <person name="Tully B.J."/>
            <person name="Wheat C.G."/>
            <person name="Glazer B.T."/>
            <person name="Huber J.A."/>
        </authorList>
    </citation>
    <scope>NUCLEOTIDE SEQUENCE</scope>
    <source>
        <strain evidence="2">NORP83</strain>
    </source>
</reference>
<dbReference type="EMBL" id="NVUS01000024">
    <property type="protein sequence ID" value="PCI98071.1"/>
    <property type="molecule type" value="Genomic_DNA"/>
</dbReference>
<dbReference type="InterPro" id="IPR036527">
    <property type="entry name" value="SCP2_sterol-bd_dom_sf"/>
</dbReference>
<accession>A0A2A4YTL4</accession>
<dbReference type="Pfam" id="PF02036">
    <property type="entry name" value="SCP2"/>
    <property type="match status" value="1"/>
</dbReference>
<comment type="caution">
    <text evidence="2">The sequence shown here is derived from an EMBL/GenBank/DDBJ whole genome shotgun (WGS) entry which is preliminary data.</text>
</comment>